<reference evidence="2" key="1">
    <citation type="submission" date="2025-08" db="UniProtKB">
        <authorList>
            <consortium name="RefSeq"/>
        </authorList>
    </citation>
    <scope>IDENTIFICATION</scope>
</reference>
<sequence>MNQTENDKPHSGHEEKKQLFLPNWKVSELLSCLANVKNGEPTHQLLLKGTHASLFHTVRFAIKSNNWETEAKNKQHLLPHELCSGSQEHVAKEGADSLTTAVRTANKFLSACLKWLSKSKTKHSTARGHRKPKRSRQLPEHMLPYVLLIRNCLPLSTSSIKSKCSKGEILCRIQYFTLSLWKKEKPKPLSKISPISELQKIEETQHIKFLNLKDLQWKLYKGIVKRKQKATASQREANYRPFRIFEEKTTKAEYIIPLISKD</sequence>
<dbReference type="InParanoid" id="A0A3Q0G1U0"/>
<evidence type="ECO:0000313" key="1">
    <source>
        <dbReference type="Proteomes" id="UP000189705"/>
    </source>
</evidence>
<dbReference type="GeneID" id="112549371"/>
<dbReference type="AlphaFoldDB" id="A0A3Q0G1U0"/>
<protein>
    <submittedName>
        <fullName evidence="2">Uncharacterized protein LOC112549371</fullName>
    </submittedName>
</protein>
<dbReference type="KEGG" id="asn:112549371"/>
<evidence type="ECO:0000313" key="2">
    <source>
        <dbReference type="RefSeq" id="XP_025053422.1"/>
    </source>
</evidence>
<gene>
    <name evidence="2" type="primary">LOC112549371</name>
</gene>
<name>A0A3Q0G1U0_ALLSI</name>
<proteinExistence type="predicted"/>
<keyword evidence="1" id="KW-1185">Reference proteome</keyword>
<dbReference type="Proteomes" id="UP000189705">
    <property type="component" value="Unplaced"/>
</dbReference>
<dbReference type="RefSeq" id="XP_025053422.1">
    <property type="nucleotide sequence ID" value="XM_025197637.1"/>
</dbReference>
<accession>A0A3Q0G1U0</accession>
<organism evidence="1 2">
    <name type="scientific">Alligator sinensis</name>
    <name type="common">Chinese alligator</name>
    <dbReference type="NCBI Taxonomy" id="38654"/>
    <lineage>
        <taxon>Eukaryota</taxon>
        <taxon>Metazoa</taxon>
        <taxon>Chordata</taxon>
        <taxon>Craniata</taxon>
        <taxon>Vertebrata</taxon>
        <taxon>Euteleostomi</taxon>
        <taxon>Archelosauria</taxon>
        <taxon>Archosauria</taxon>
        <taxon>Crocodylia</taxon>
        <taxon>Alligatoridae</taxon>
        <taxon>Alligatorinae</taxon>
        <taxon>Alligator</taxon>
    </lineage>
</organism>